<dbReference type="RefSeq" id="WP_230670080.1">
    <property type="nucleotide sequence ID" value="NZ_JAJNAY010000001.1"/>
</dbReference>
<dbReference type="Proteomes" id="UP001108025">
    <property type="component" value="Unassembled WGS sequence"/>
</dbReference>
<feature type="coiled-coil region" evidence="1">
    <location>
        <begin position="153"/>
        <end position="206"/>
    </location>
</feature>
<accession>A0A9Q3V1L0</accession>
<reference evidence="2" key="1">
    <citation type="submission" date="2021-11" db="EMBL/GenBank/DDBJ databases">
        <title>Description of novel Chryseobacterium species.</title>
        <authorList>
            <person name="Saticioglu I.B."/>
            <person name="Ay H."/>
            <person name="Altun S."/>
            <person name="Duman M."/>
        </authorList>
    </citation>
    <scope>NUCLEOTIDE SEQUENCE</scope>
    <source>
        <strain evidence="2">C-17</strain>
    </source>
</reference>
<evidence type="ECO:0000313" key="2">
    <source>
        <dbReference type="EMBL" id="MCD1117888.1"/>
    </source>
</evidence>
<evidence type="ECO:0000313" key="3">
    <source>
        <dbReference type="Proteomes" id="UP001108025"/>
    </source>
</evidence>
<proteinExistence type="predicted"/>
<protein>
    <submittedName>
        <fullName evidence="2">Uncharacterized protein</fullName>
    </submittedName>
</protein>
<keyword evidence="3" id="KW-1185">Reference proteome</keyword>
<name>A0A9Q3V1L0_9FLAO</name>
<comment type="caution">
    <text evidence="2">The sequence shown here is derived from an EMBL/GenBank/DDBJ whole genome shotgun (WGS) entry which is preliminary data.</text>
</comment>
<dbReference type="EMBL" id="JAJNAY010000001">
    <property type="protein sequence ID" value="MCD1117888.1"/>
    <property type="molecule type" value="Genomic_DNA"/>
</dbReference>
<dbReference type="AlphaFoldDB" id="A0A9Q3V1L0"/>
<organism evidence="2 3">
    <name type="scientific">Chryseobacterium turcicum</name>
    <dbReference type="NCBI Taxonomy" id="2898076"/>
    <lineage>
        <taxon>Bacteria</taxon>
        <taxon>Pseudomonadati</taxon>
        <taxon>Bacteroidota</taxon>
        <taxon>Flavobacteriia</taxon>
        <taxon>Flavobacteriales</taxon>
        <taxon>Weeksellaceae</taxon>
        <taxon>Chryseobacterium group</taxon>
        <taxon>Chryseobacterium</taxon>
    </lineage>
</organism>
<evidence type="ECO:0000256" key="1">
    <source>
        <dbReference type="SAM" id="Coils"/>
    </source>
</evidence>
<keyword evidence="1" id="KW-0175">Coiled coil</keyword>
<gene>
    <name evidence="2" type="ORF">LO744_13555</name>
</gene>
<sequence>MRNFLPPTEFFREKKIEIFFLEKQKKIVDEIKSYSESSINKINFEEEADNIIKRSNFKVPKLIKEGTTTGISTLILSGRQLPPGRFYQQGRNYEVEVADYGVPFEGNKDFFKIYPSKYHSKNVEAVLNTNGLVFRLTNYGKITGNETEIENLKREFLANIDATEKTLLQIEKELTDYLPKLRALIIQSLENRKQFLNSKKDSTDKLNPFN</sequence>